<dbReference type="EMBL" id="MEVN01000010">
    <property type="protein sequence ID" value="OGC57546.1"/>
    <property type="molecule type" value="Genomic_DNA"/>
</dbReference>
<feature type="transmembrane region" description="Helical" evidence="1">
    <location>
        <begin position="157"/>
        <end position="186"/>
    </location>
</feature>
<feature type="transmembrane region" description="Helical" evidence="1">
    <location>
        <begin position="270"/>
        <end position="292"/>
    </location>
</feature>
<feature type="transmembrane region" description="Helical" evidence="1">
    <location>
        <begin position="237"/>
        <end position="258"/>
    </location>
</feature>
<dbReference type="InterPro" id="IPR038731">
    <property type="entry name" value="RgtA/B/C-like"/>
</dbReference>
<organism evidence="3 4">
    <name type="scientific">candidate division WWE3 bacterium RIFCSPLOWO2_12_FULL_36_10</name>
    <dbReference type="NCBI Taxonomy" id="1802630"/>
    <lineage>
        <taxon>Bacteria</taxon>
        <taxon>Katanobacteria</taxon>
    </lineage>
</organism>
<evidence type="ECO:0000313" key="4">
    <source>
        <dbReference type="Proteomes" id="UP000177763"/>
    </source>
</evidence>
<evidence type="ECO:0000259" key="2">
    <source>
        <dbReference type="Pfam" id="PF13231"/>
    </source>
</evidence>
<evidence type="ECO:0000256" key="1">
    <source>
        <dbReference type="SAM" id="Phobius"/>
    </source>
</evidence>
<feature type="transmembrane region" description="Helical" evidence="1">
    <location>
        <begin position="298"/>
        <end position="318"/>
    </location>
</feature>
<keyword evidence="1" id="KW-0472">Membrane</keyword>
<feature type="transmembrane region" description="Helical" evidence="1">
    <location>
        <begin position="330"/>
        <end position="347"/>
    </location>
</feature>
<gene>
    <name evidence="3" type="ORF">A3H26_03220</name>
</gene>
<dbReference type="Proteomes" id="UP000177763">
    <property type="component" value="Unassembled WGS sequence"/>
</dbReference>
<feature type="transmembrane region" description="Helical" evidence="1">
    <location>
        <begin position="83"/>
        <end position="100"/>
    </location>
</feature>
<reference evidence="3 4" key="1">
    <citation type="journal article" date="2016" name="Nat. Commun.">
        <title>Thousands of microbial genomes shed light on interconnected biogeochemical processes in an aquifer system.</title>
        <authorList>
            <person name="Anantharaman K."/>
            <person name="Brown C.T."/>
            <person name="Hug L.A."/>
            <person name="Sharon I."/>
            <person name="Castelle C.J."/>
            <person name="Probst A.J."/>
            <person name="Thomas B.C."/>
            <person name="Singh A."/>
            <person name="Wilkins M.J."/>
            <person name="Karaoz U."/>
            <person name="Brodie E.L."/>
            <person name="Williams K.H."/>
            <person name="Hubbard S.S."/>
            <person name="Banfield J.F."/>
        </authorList>
    </citation>
    <scope>NUCLEOTIDE SEQUENCE [LARGE SCALE GENOMIC DNA]</scope>
</reference>
<protein>
    <recommendedName>
        <fullName evidence="2">Glycosyltransferase RgtA/B/C/D-like domain-containing protein</fullName>
    </recommendedName>
</protein>
<feature type="transmembrane region" description="Helical" evidence="1">
    <location>
        <begin position="353"/>
        <end position="374"/>
    </location>
</feature>
<accession>A0A1F4VJQ7</accession>
<comment type="caution">
    <text evidence="3">The sequence shown here is derived from an EMBL/GenBank/DDBJ whole genome shotgun (WGS) entry which is preliminary data.</text>
</comment>
<proteinExistence type="predicted"/>
<name>A0A1F4VJQ7_UNCKA</name>
<dbReference type="AlphaFoldDB" id="A0A1F4VJQ7"/>
<sequence length="508" mass="59816">MEKLFKKIDFKVWFFLAFFAIHVVFLNINAAEWGDSYKILRSAQFIRHFSYPVDEKRPPLFAFFLSFIPSTSGQIFWGRVEMLLFSFVSFFVFYELFRVLSKDHESAIKPALILFVLNPVYFYWSLRVMSDIPFSLLALLVFYFISKWRDNYSFGKLALIGFLISLAVMTRFEGYILFGAVFLGFVFDRFKFSLLKNIRNLSYLALTFFLTVFPYLYFRNPLKSSYLDEPSGRTYDIKALLIYVSSFLFLFGFSYAFFFIYNKKTIVKNFFVENSSIAFFVFLELLLILVWPAAIPRLFVSIIPLLIVPLSWAIYEYFNESKVIDLGTRVVSLGFLLFVYIVSQFFLKLQFLIIIKPVFIGVVLLQLFLALSILKRRKSYFYVLLSLILAVWSFSTIWIHKDIFRSINNASIFIKNNLSGKVVHNDVSYVSAWYLKQNGTYFSKIEKDSTSYDDYLSTDADYVLVTNEHNTDLSFNAAKRPYLVLVKNFEYKVNGKEFFSRIYKLKNR</sequence>
<dbReference type="Pfam" id="PF13231">
    <property type="entry name" value="PMT_2"/>
    <property type="match status" value="1"/>
</dbReference>
<feature type="transmembrane region" description="Helical" evidence="1">
    <location>
        <begin position="12"/>
        <end position="31"/>
    </location>
</feature>
<feature type="transmembrane region" description="Helical" evidence="1">
    <location>
        <begin position="121"/>
        <end position="145"/>
    </location>
</feature>
<feature type="domain" description="Glycosyltransferase RgtA/B/C/D-like" evidence="2">
    <location>
        <begin position="56"/>
        <end position="217"/>
    </location>
</feature>
<keyword evidence="1" id="KW-0812">Transmembrane</keyword>
<feature type="transmembrane region" description="Helical" evidence="1">
    <location>
        <begin position="198"/>
        <end position="217"/>
    </location>
</feature>
<evidence type="ECO:0000313" key="3">
    <source>
        <dbReference type="EMBL" id="OGC57546.1"/>
    </source>
</evidence>
<dbReference type="STRING" id="1802630.A3H26_03220"/>
<feature type="transmembrane region" description="Helical" evidence="1">
    <location>
        <begin position="381"/>
        <end position="399"/>
    </location>
</feature>
<keyword evidence="1" id="KW-1133">Transmembrane helix</keyword>